<accession>A0ABT3RG83</accession>
<sequence length="100" mass="11740">MKWKTHKRRTGILRQLAEDSVQAFTTKPALTYTEEEVSISYAQNVNTVKWSDFKSYLEEEDTIYLLQEHPYLAWSFSEKEIGAAVFNLKELARQKLPLLK</sequence>
<protein>
    <submittedName>
        <fullName evidence="1">Uncharacterized protein</fullName>
    </submittedName>
</protein>
<gene>
    <name evidence="1" type="ORF">OO017_10740</name>
</gene>
<keyword evidence="2" id="KW-1185">Reference proteome</keyword>
<dbReference type="Proteomes" id="UP001207228">
    <property type="component" value="Unassembled WGS sequence"/>
</dbReference>
<evidence type="ECO:0000313" key="1">
    <source>
        <dbReference type="EMBL" id="MCX2740424.1"/>
    </source>
</evidence>
<evidence type="ECO:0000313" key="2">
    <source>
        <dbReference type="Proteomes" id="UP001207228"/>
    </source>
</evidence>
<organism evidence="1 2">
    <name type="scientific">Pontibacter anaerobius</name>
    <dbReference type="NCBI Taxonomy" id="2993940"/>
    <lineage>
        <taxon>Bacteria</taxon>
        <taxon>Pseudomonadati</taxon>
        <taxon>Bacteroidota</taxon>
        <taxon>Cytophagia</taxon>
        <taxon>Cytophagales</taxon>
        <taxon>Hymenobacteraceae</taxon>
        <taxon>Pontibacter</taxon>
    </lineage>
</organism>
<comment type="caution">
    <text evidence="1">The sequence shown here is derived from an EMBL/GenBank/DDBJ whole genome shotgun (WGS) entry which is preliminary data.</text>
</comment>
<reference evidence="1 2" key="1">
    <citation type="submission" date="2022-11" db="EMBL/GenBank/DDBJ databases">
        <title>The characterization of three novel Bacteroidetes species and genomic analysis of their roles in tidal elemental geochemical cycles.</title>
        <authorList>
            <person name="Ma K.-J."/>
        </authorList>
    </citation>
    <scope>NUCLEOTIDE SEQUENCE [LARGE SCALE GENOMIC DNA]</scope>
    <source>
        <strain evidence="1 2">M82</strain>
    </source>
</reference>
<name>A0ABT3RG83_9BACT</name>
<proteinExistence type="predicted"/>
<dbReference type="RefSeq" id="WP_266052491.1">
    <property type="nucleotide sequence ID" value="NZ_JAPFQO010000007.1"/>
</dbReference>
<dbReference type="EMBL" id="JAPFQO010000007">
    <property type="protein sequence ID" value="MCX2740424.1"/>
    <property type="molecule type" value="Genomic_DNA"/>
</dbReference>